<evidence type="ECO:0000313" key="2">
    <source>
        <dbReference type="Proteomes" id="UP001179181"/>
    </source>
</evidence>
<gene>
    <name evidence="1" type="ORF">FHS68_004561</name>
</gene>
<name>A0ABX0UQX9_9BACT</name>
<accession>A0ABX0UQX9</accession>
<dbReference type="Proteomes" id="UP001179181">
    <property type="component" value="Unassembled WGS sequence"/>
</dbReference>
<keyword evidence="2" id="KW-1185">Reference proteome</keyword>
<evidence type="ECO:0000313" key="1">
    <source>
        <dbReference type="EMBL" id="NIJ55372.1"/>
    </source>
</evidence>
<protein>
    <submittedName>
        <fullName evidence="1">Uncharacterized protein</fullName>
    </submittedName>
</protein>
<reference evidence="1 2" key="1">
    <citation type="submission" date="2020-03" db="EMBL/GenBank/DDBJ databases">
        <title>Genomic Encyclopedia of Type Strains, Phase IV (KMG-IV): sequencing the most valuable type-strain genomes for metagenomic binning, comparative biology and taxonomic classification.</title>
        <authorList>
            <person name="Goeker M."/>
        </authorList>
    </citation>
    <scope>NUCLEOTIDE SEQUENCE [LARGE SCALE GENOMIC DNA]</scope>
    <source>
        <strain evidence="1 2">DSM 102865</strain>
    </source>
</reference>
<proteinExistence type="predicted"/>
<dbReference type="RefSeq" id="WP_167275094.1">
    <property type="nucleotide sequence ID" value="NZ_JAASQJ010000005.1"/>
</dbReference>
<dbReference type="EMBL" id="JAASQJ010000005">
    <property type="protein sequence ID" value="NIJ55372.1"/>
    <property type="molecule type" value="Genomic_DNA"/>
</dbReference>
<organism evidence="1 2">
    <name type="scientific">Dyadobacter arcticus</name>
    <dbReference type="NCBI Taxonomy" id="1078754"/>
    <lineage>
        <taxon>Bacteria</taxon>
        <taxon>Pseudomonadati</taxon>
        <taxon>Bacteroidota</taxon>
        <taxon>Cytophagia</taxon>
        <taxon>Cytophagales</taxon>
        <taxon>Spirosomataceae</taxon>
        <taxon>Dyadobacter</taxon>
    </lineage>
</organism>
<comment type="caution">
    <text evidence="1">The sequence shown here is derived from an EMBL/GenBank/DDBJ whole genome shotgun (WGS) entry which is preliminary data.</text>
</comment>
<sequence length="55" mass="6297">MNTTQNSLNAIVEDYLFADGLENVTFSMRKHIVNQLRVATLVARLENSYKNIVKL</sequence>